<dbReference type="OrthoDB" id="3687641at2759"/>
<dbReference type="AlphaFoldDB" id="M3CFX2"/>
<dbReference type="RefSeq" id="XP_016760829.1">
    <property type="nucleotide sequence ID" value="XM_016908080.1"/>
</dbReference>
<keyword evidence="4" id="KW-1133">Transmembrane helix</keyword>
<evidence type="ECO:0000256" key="4">
    <source>
        <dbReference type="SAM" id="Phobius"/>
    </source>
</evidence>
<dbReference type="PANTHER" id="PTHR33365">
    <property type="entry name" value="YALI0B05434P"/>
    <property type="match status" value="1"/>
</dbReference>
<proteinExistence type="inferred from homology"/>
<sequence>MVDFAHKYEEVPTLEGGSPPVRSSRSRSSIWHYLCISILAIGWVGTIVYNHRAPPKENGPLHLYTNTPIPKEVFKPVKVIFDKDPKYMGYSKEVNDEWDLLVAGHDALWVEDPDKYGLGEGIVAPFDHPNTPIPKPRNFYVVSLLHQLHCLNMIRYQYYVEKFQVENDEPVKWKVHVEHCFEYLRQAISCGGDLVIEGESQIRVGHGHATSVTGWGVEHDCIDFDKLLDFQRLQEARYNQTWQNP</sequence>
<evidence type="ECO:0000256" key="3">
    <source>
        <dbReference type="ARBA" id="ARBA00035112"/>
    </source>
</evidence>
<dbReference type="PANTHER" id="PTHR33365:SF11">
    <property type="entry name" value="TAT PATHWAY SIGNAL SEQUENCE"/>
    <property type="match status" value="1"/>
</dbReference>
<dbReference type="GO" id="GO:0043386">
    <property type="term" value="P:mycotoxin biosynthetic process"/>
    <property type="evidence" value="ECO:0007669"/>
    <property type="project" value="InterPro"/>
</dbReference>
<dbReference type="Pfam" id="PF11807">
    <property type="entry name" value="UstYa"/>
    <property type="match status" value="1"/>
</dbReference>
<accession>M3CFX2</accession>
<organism evidence="5 6">
    <name type="scientific">Sphaerulina musiva (strain SO2202)</name>
    <name type="common">Poplar stem canker fungus</name>
    <name type="synonym">Septoria musiva</name>
    <dbReference type="NCBI Taxonomy" id="692275"/>
    <lineage>
        <taxon>Eukaryota</taxon>
        <taxon>Fungi</taxon>
        <taxon>Dikarya</taxon>
        <taxon>Ascomycota</taxon>
        <taxon>Pezizomycotina</taxon>
        <taxon>Dothideomycetes</taxon>
        <taxon>Dothideomycetidae</taxon>
        <taxon>Mycosphaerellales</taxon>
        <taxon>Mycosphaerellaceae</taxon>
        <taxon>Sphaerulina</taxon>
    </lineage>
</organism>
<reference evidence="5 6" key="1">
    <citation type="journal article" date="2012" name="PLoS Pathog.">
        <title>Diverse lifestyles and strategies of plant pathogenesis encoded in the genomes of eighteen Dothideomycetes fungi.</title>
        <authorList>
            <person name="Ohm R.A."/>
            <person name="Feau N."/>
            <person name="Henrissat B."/>
            <person name="Schoch C.L."/>
            <person name="Horwitz B.A."/>
            <person name="Barry K.W."/>
            <person name="Condon B.J."/>
            <person name="Copeland A.C."/>
            <person name="Dhillon B."/>
            <person name="Glaser F."/>
            <person name="Hesse C.N."/>
            <person name="Kosti I."/>
            <person name="LaButti K."/>
            <person name="Lindquist E.A."/>
            <person name="Lucas S."/>
            <person name="Salamov A.A."/>
            <person name="Bradshaw R.E."/>
            <person name="Ciuffetti L."/>
            <person name="Hamelin R.C."/>
            <person name="Kema G.H.J."/>
            <person name="Lawrence C."/>
            <person name="Scott J.A."/>
            <person name="Spatafora J.W."/>
            <person name="Turgeon B.G."/>
            <person name="de Wit P.J.G.M."/>
            <person name="Zhong S."/>
            <person name="Goodwin S.B."/>
            <person name="Grigoriev I.V."/>
        </authorList>
    </citation>
    <scope>NUCLEOTIDE SEQUENCE [LARGE SCALE GENOMIC DNA]</scope>
    <source>
        <strain evidence="5 6">SO2202</strain>
    </source>
</reference>
<comment type="similarity">
    <text evidence="3">Belongs to the ustYa family.</text>
</comment>
<protein>
    <recommendedName>
        <fullName evidence="7">Oxidase ustYa</fullName>
    </recommendedName>
</protein>
<comment type="pathway">
    <text evidence="1">Mycotoxin biosynthesis.</text>
</comment>
<dbReference type="HOGENOM" id="CLU_042941_4_1_1"/>
<dbReference type="STRING" id="692275.M3CFX2"/>
<evidence type="ECO:0000256" key="2">
    <source>
        <dbReference type="ARBA" id="ARBA00023002"/>
    </source>
</evidence>
<keyword evidence="6" id="KW-1185">Reference proteome</keyword>
<feature type="transmembrane region" description="Helical" evidence="4">
    <location>
        <begin position="30"/>
        <end position="49"/>
    </location>
</feature>
<dbReference type="GeneID" id="27905217"/>
<dbReference type="Proteomes" id="UP000016931">
    <property type="component" value="Unassembled WGS sequence"/>
</dbReference>
<dbReference type="EMBL" id="KB456264">
    <property type="protein sequence ID" value="EMF12708.1"/>
    <property type="molecule type" value="Genomic_DNA"/>
</dbReference>
<dbReference type="OMA" id="GVEHDCI"/>
<name>M3CFX2_SPHMS</name>
<evidence type="ECO:0008006" key="7">
    <source>
        <dbReference type="Google" id="ProtNLM"/>
    </source>
</evidence>
<keyword evidence="4" id="KW-0472">Membrane</keyword>
<gene>
    <name evidence="5" type="ORF">SEPMUDRAFT_163783</name>
</gene>
<dbReference type="InterPro" id="IPR021765">
    <property type="entry name" value="UstYa-like"/>
</dbReference>
<dbReference type="eggNOG" id="ENOG502S0J4">
    <property type="taxonomic scope" value="Eukaryota"/>
</dbReference>
<keyword evidence="4" id="KW-0812">Transmembrane</keyword>
<keyword evidence="2" id="KW-0560">Oxidoreductase</keyword>
<dbReference type="GO" id="GO:0016491">
    <property type="term" value="F:oxidoreductase activity"/>
    <property type="evidence" value="ECO:0007669"/>
    <property type="project" value="UniProtKB-KW"/>
</dbReference>
<evidence type="ECO:0000313" key="5">
    <source>
        <dbReference type="EMBL" id="EMF12708.1"/>
    </source>
</evidence>
<evidence type="ECO:0000313" key="6">
    <source>
        <dbReference type="Proteomes" id="UP000016931"/>
    </source>
</evidence>
<evidence type="ECO:0000256" key="1">
    <source>
        <dbReference type="ARBA" id="ARBA00004685"/>
    </source>
</evidence>